<name>A0A9J6H453_HAELO</name>
<comment type="caution">
    <text evidence="6">The sequence shown here is derived from an EMBL/GenBank/DDBJ whole genome shotgun (WGS) entry which is preliminary data.</text>
</comment>
<dbReference type="VEuPathDB" id="VectorBase:HLOH_047194"/>
<dbReference type="Proteomes" id="UP000821853">
    <property type="component" value="Chromosome 9"/>
</dbReference>
<dbReference type="AlphaFoldDB" id="A0A9J6H453"/>
<keyword evidence="3" id="KW-0863">Zinc-finger</keyword>
<dbReference type="PANTHER" id="PTHR46481">
    <property type="entry name" value="ZINC FINGER BED DOMAIN-CONTAINING PROTEIN 4"/>
    <property type="match status" value="1"/>
</dbReference>
<comment type="subcellular location">
    <subcellularLocation>
        <location evidence="1">Nucleus</location>
    </subcellularLocation>
</comment>
<dbReference type="PANTHER" id="PTHR46481:SF10">
    <property type="entry name" value="ZINC FINGER BED DOMAIN-CONTAINING PROTEIN 39"/>
    <property type="match status" value="1"/>
</dbReference>
<evidence type="ECO:0000313" key="6">
    <source>
        <dbReference type="EMBL" id="KAH9381792.1"/>
    </source>
</evidence>
<dbReference type="SUPFAM" id="SSF53098">
    <property type="entry name" value="Ribonuclease H-like"/>
    <property type="match status" value="1"/>
</dbReference>
<dbReference type="OrthoDB" id="1607513at2759"/>
<dbReference type="EMBL" id="JABSTR010000011">
    <property type="protein sequence ID" value="KAH9381792.1"/>
    <property type="molecule type" value="Genomic_DNA"/>
</dbReference>
<evidence type="ECO:0000256" key="4">
    <source>
        <dbReference type="ARBA" id="ARBA00022833"/>
    </source>
</evidence>
<organism evidence="6 7">
    <name type="scientific">Haemaphysalis longicornis</name>
    <name type="common">Bush tick</name>
    <dbReference type="NCBI Taxonomy" id="44386"/>
    <lineage>
        <taxon>Eukaryota</taxon>
        <taxon>Metazoa</taxon>
        <taxon>Ecdysozoa</taxon>
        <taxon>Arthropoda</taxon>
        <taxon>Chelicerata</taxon>
        <taxon>Arachnida</taxon>
        <taxon>Acari</taxon>
        <taxon>Parasitiformes</taxon>
        <taxon>Ixodida</taxon>
        <taxon>Ixodoidea</taxon>
        <taxon>Ixodidae</taxon>
        <taxon>Haemaphysalinae</taxon>
        <taxon>Haemaphysalis</taxon>
    </lineage>
</organism>
<keyword evidence="5" id="KW-0539">Nucleus</keyword>
<keyword evidence="7" id="KW-1185">Reference proteome</keyword>
<evidence type="ECO:0000256" key="1">
    <source>
        <dbReference type="ARBA" id="ARBA00004123"/>
    </source>
</evidence>
<dbReference type="InterPro" id="IPR052035">
    <property type="entry name" value="ZnF_BED_domain_contain"/>
</dbReference>
<proteinExistence type="predicted"/>
<dbReference type="GO" id="GO:0008270">
    <property type="term" value="F:zinc ion binding"/>
    <property type="evidence" value="ECO:0007669"/>
    <property type="project" value="UniProtKB-KW"/>
</dbReference>
<dbReference type="OMA" id="THRESGC"/>
<evidence type="ECO:0000256" key="2">
    <source>
        <dbReference type="ARBA" id="ARBA00022723"/>
    </source>
</evidence>
<evidence type="ECO:0008006" key="8">
    <source>
        <dbReference type="Google" id="ProtNLM"/>
    </source>
</evidence>
<protein>
    <recommendedName>
        <fullName evidence="8">HAT C-terminal dimerisation domain-containing protein</fullName>
    </recommendedName>
</protein>
<keyword evidence="2" id="KW-0479">Metal-binding</keyword>
<evidence type="ECO:0000256" key="3">
    <source>
        <dbReference type="ARBA" id="ARBA00022771"/>
    </source>
</evidence>
<evidence type="ECO:0000256" key="5">
    <source>
        <dbReference type="ARBA" id="ARBA00023242"/>
    </source>
</evidence>
<accession>A0A9J6H453</accession>
<sequence length="280" mass="30693">MQLDPLEVVQGVPTRWNSEHAMMARLLRLREPITLELSESDAVKNLTTSEWKLLDAAVKVLQPLDQATTALSGDGYPTLSQPIPLLECTTVVLPQRSHKPDEAAVALGLLKSIKTSFPDIKMSRLLALAMLIDPRYKDACYMEKSEKQWASQLLTTAAEEIAEYHQPPDGPSGSGACLPETPEDSVWHAFQSFPLETHRESGCSVADVVANYLKGPLLPQSSDPLAWWRKMKPAVPSTGWSCLQVPVNSCDPDHKQTTIVPLEQLSVAGGSTCTLRLLNS</sequence>
<dbReference type="GO" id="GO:0005634">
    <property type="term" value="C:nucleus"/>
    <property type="evidence" value="ECO:0007669"/>
    <property type="project" value="UniProtKB-SubCell"/>
</dbReference>
<evidence type="ECO:0000313" key="7">
    <source>
        <dbReference type="Proteomes" id="UP000821853"/>
    </source>
</evidence>
<dbReference type="InterPro" id="IPR012337">
    <property type="entry name" value="RNaseH-like_sf"/>
</dbReference>
<gene>
    <name evidence="6" type="ORF">HPB48_009800</name>
</gene>
<reference evidence="6 7" key="1">
    <citation type="journal article" date="2020" name="Cell">
        <title>Large-Scale Comparative Analyses of Tick Genomes Elucidate Their Genetic Diversity and Vector Capacities.</title>
        <authorList>
            <consortium name="Tick Genome and Microbiome Consortium (TIGMIC)"/>
            <person name="Jia N."/>
            <person name="Wang J."/>
            <person name="Shi W."/>
            <person name="Du L."/>
            <person name="Sun Y."/>
            <person name="Zhan W."/>
            <person name="Jiang J.F."/>
            <person name="Wang Q."/>
            <person name="Zhang B."/>
            <person name="Ji P."/>
            <person name="Bell-Sakyi L."/>
            <person name="Cui X.M."/>
            <person name="Yuan T.T."/>
            <person name="Jiang B.G."/>
            <person name="Yang W.F."/>
            <person name="Lam T.T."/>
            <person name="Chang Q.C."/>
            <person name="Ding S.J."/>
            <person name="Wang X.J."/>
            <person name="Zhu J.G."/>
            <person name="Ruan X.D."/>
            <person name="Zhao L."/>
            <person name="Wei J.T."/>
            <person name="Ye R.Z."/>
            <person name="Que T.C."/>
            <person name="Du C.H."/>
            <person name="Zhou Y.H."/>
            <person name="Cheng J.X."/>
            <person name="Dai P.F."/>
            <person name="Guo W.B."/>
            <person name="Han X.H."/>
            <person name="Huang E.J."/>
            <person name="Li L.F."/>
            <person name="Wei W."/>
            <person name="Gao Y.C."/>
            <person name="Liu J.Z."/>
            <person name="Shao H.Z."/>
            <person name="Wang X."/>
            <person name="Wang C.C."/>
            <person name="Yang T.C."/>
            <person name="Huo Q.B."/>
            <person name="Li W."/>
            <person name="Chen H.Y."/>
            <person name="Chen S.E."/>
            <person name="Zhou L.G."/>
            <person name="Ni X.B."/>
            <person name="Tian J.H."/>
            <person name="Sheng Y."/>
            <person name="Liu T."/>
            <person name="Pan Y.S."/>
            <person name="Xia L.Y."/>
            <person name="Li J."/>
            <person name="Zhao F."/>
            <person name="Cao W.C."/>
        </authorList>
    </citation>
    <scope>NUCLEOTIDE SEQUENCE [LARGE SCALE GENOMIC DNA]</scope>
    <source>
        <strain evidence="6">HaeL-2018</strain>
    </source>
</reference>
<keyword evidence="4" id="KW-0862">Zinc</keyword>